<evidence type="ECO:0000259" key="2">
    <source>
        <dbReference type="PROSITE" id="PS50011"/>
    </source>
</evidence>
<dbReference type="InterPro" id="IPR011009">
    <property type="entry name" value="Kinase-like_dom_sf"/>
</dbReference>
<dbReference type="PANTHER" id="PTHR44167">
    <property type="entry name" value="OVARIAN-SPECIFIC SERINE/THREONINE-PROTEIN KINASE LOK-RELATED"/>
    <property type="match status" value="1"/>
</dbReference>
<dbReference type="GO" id="GO:0004674">
    <property type="term" value="F:protein serine/threonine kinase activity"/>
    <property type="evidence" value="ECO:0007669"/>
    <property type="project" value="TreeGrafter"/>
</dbReference>
<dbReference type="GO" id="GO:0044773">
    <property type="term" value="P:mitotic DNA damage checkpoint signaling"/>
    <property type="evidence" value="ECO:0007669"/>
    <property type="project" value="TreeGrafter"/>
</dbReference>
<evidence type="ECO:0000313" key="3">
    <source>
        <dbReference type="EMBL" id="QHS97689.1"/>
    </source>
</evidence>
<dbReference type="Pfam" id="PF00069">
    <property type="entry name" value="Pkinase"/>
    <property type="match status" value="1"/>
</dbReference>
<feature type="compositionally biased region" description="Basic residues" evidence="1">
    <location>
        <begin position="405"/>
        <end position="419"/>
    </location>
</feature>
<dbReference type="Gene3D" id="3.30.200.20">
    <property type="entry name" value="Phosphorylase Kinase, domain 1"/>
    <property type="match status" value="1"/>
</dbReference>
<protein>
    <recommendedName>
        <fullName evidence="2">Protein kinase domain-containing protein</fullName>
    </recommendedName>
</protein>
<proteinExistence type="predicted"/>
<feature type="compositionally biased region" description="Basic and acidic residues" evidence="1">
    <location>
        <begin position="455"/>
        <end position="475"/>
    </location>
</feature>
<accession>A0A6C0C1P3</accession>
<evidence type="ECO:0000256" key="1">
    <source>
        <dbReference type="SAM" id="MobiDB-lite"/>
    </source>
</evidence>
<dbReference type="CDD" id="cd00180">
    <property type="entry name" value="PKc"/>
    <property type="match status" value="1"/>
</dbReference>
<dbReference type="GO" id="GO:0005524">
    <property type="term" value="F:ATP binding"/>
    <property type="evidence" value="ECO:0007669"/>
    <property type="project" value="InterPro"/>
</dbReference>
<dbReference type="AlphaFoldDB" id="A0A6C0C1P3"/>
<dbReference type="Gene3D" id="1.10.510.10">
    <property type="entry name" value="Transferase(Phosphotransferase) domain 1"/>
    <property type="match status" value="1"/>
</dbReference>
<dbReference type="PROSITE" id="PS50011">
    <property type="entry name" value="PROTEIN_KINASE_DOM"/>
    <property type="match status" value="1"/>
</dbReference>
<reference evidence="3" key="1">
    <citation type="journal article" date="2020" name="Nature">
        <title>Giant virus diversity and host interactions through global metagenomics.</title>
        <authorList>
            <person name="Schulz F."/>
            <person name="Roux S."/>
            <person name="Paez-Espino D."/>
            <person name="Jungbluth S."/>
            <person name="Walsh D.A."/>
            <person name="Denef V.J."/>
            <person name="McMahon K.D."/>
            <person name="Konstantinidis K.T."/>
            <person name="Eloe-Fadrosh E.A."/>
            <person name="Kyrpides N.C."/>
            <person name="Woyke T."/>
        </authorList>
    </citation>
    <scope>NUCLEOTIDE SEQUENCE</scope>
    <source>
        <strain evidence="3">GVMAG-M-3300020182-33</strain>
    </source>
</reference>
<dbReference type="EMBL" id="MN739302">
    <property type="protein sequence ID" value="QHS97689.1"/>
    <property type="molecule type" value="Genomic_DNA"/>
</dbReference>
<dbReference type="SUPFAM" id="SSF56112">
    <property type="entry name" value="Protein kinase-like (PK-like)"/>
    <property type="match status" value="1"/>
</dbReference>
<feature type="domain" description="Protein kinase" evidence="2">
    <location>
        <begin position="13"/>
        <end position="272"/>
    </location>
</feature>
<dbReference type="InterPro" id="IPR000719">
    <property type="entry name" value="Prot_kinase_dom"/>
</dbReference>
<name>A0A6C0C1P3_9ZZZZ</name>
<sequence>MPEASNTHIPSRFVKIGLLGEGTFGTVDRVWDANCMCLRAIKSFKPEENGDMSECALREIAFMTFLTDARAPGIIPLLDVLYGAGPEIGILMPLMHRDLADDIEDKMFKSWSNIDPVLNDILTALSYLHSMTPPVMHRDIKPENILRDITNKTFLTDLGFMRFCKDGPPYASGEYSHGSNQRATKTYAAPEMLQHGRPHGPAVDVWATGVVAVELMRNARLSAYTDKTARKQLRQICGNMQDPMLKALAGGMLSEDPSSRWTADQVLEYAFITCSIHPATHSQHIMKLVVTEPVFETILKKHVGDALRRLDYNCPQTFYASCAFATEAMRWTTETSSSVFLSCVYACIAAGKLYEHEYWSLENLQGKFEDLTCEDIVRFQNLLIKHMHGRLLHPFPSCITQATQHQKKHKKHTKRRTRRGKTEDKCTPNMQGCAVSLKQDGLKQSTENTKSKAIPNEEKLDKSAQESPEDERREITASVSCAAPGDDNSSERTTANVSEHSDAEAWHSDSTADTAQEAEETVVV</sequence>
<dbReference type="SMART" id="SM00220">
    <property type="entry name" value="S_TKc"/>
    <property type="match status" value="1"/>
</dbReference>
<dbReference type="GO" id="GO:0005634">
    <property type="term" value="C:nucleus"/>
    <property type="evidence" value="ECO:0007669"/>
    <property type="project" value="TreeGrafter"/>
</dbReference>
<dbReference type="PANTHER" id="PTHR44167:SF30">
    <property type="entry name" value="PHOSPHORYLASE KINASE"/>
    <property type="match status" value="1"/>
</dbReference>
<organism evidence="3">
    <name type="scientific">viral metagenome</name>
    <dbReference type="NCBI Taxonomy" id="1070528"/>
    <lineage>
        <taxon>unclassified sequences</taxon>
        <taxon>metagenomes</taxon>
        <taxon>organismal metagenomes</taxon>
    </lineage>
</organism>
<feature type="region of interest" description="Disordered" evidence="1">
    <location>
        <begin position="401"/>
        <end position="524"/>
    </location>
</feature>